<comment type="caution">
    <text evidence="2">The sequence shown here is derived from an EMBL/GenBank/DDBJ whole genome shotgun (WGS) entry which is preliminary data.</text>
</comment>
<proteinExistence type="predicted"/>
<organism evidence="2 3">
    <name type="scientific">Liparis tanakae</name>
    <name type="common">Tanaka's snailfish</name>
    <dbReference type="NCBI Taxonomy" id="230148"/>
    <lineage>
        <taxon>Eukaryota</taxon>
        <taxon>Metazoa</taxon>
        <taxon>Chordata</taxon>
        <taxon>Craniata</taxon>
        <taxon>Vertebrata</taxon>
        <taxon>Euteleostomi</taxon>
        <taxon>Actinopterygii</taxon>
        <taxon>Neopterygii</taxon>
        <taxon>Teleostei</taxon>
        <taxon>Neoteleostei</taxon>
        <taxon>Acanthomorphata</taxon>
        <taxon>Eupercaria</taxon>
        <taxon>Perciformes</taxon>
        <taxon>Cottioidei</taxon>
        <taxon>Cottales</taxon>
        <taxon>Liparidae</taxon>
        <taxon>Liparis</taxon>
    </lineage>
</organism>
<gene>
    <name evidence="2" type="ORF">EYF80_030335</name>
</gene>
<dbReference type="Proteomes" id="UP000314294">
    <property type="component" value="Unassembled WGS sequence"/>
</dbReference>
<accession>A0A4Z2H1U1</accession>
<evidence type="ECO:0000313" key="2">
    <source>
        <dbReference type="EMBL" id="TNN59420.1"/>
    </source>
</evidence>
<sequence length="98" mass="11088">MYRSRHLHVGVIFERLSARRTSSETKPPVQITRERLDGSGTKMLLVMLTWLAAMWWMRWGMATLAPPDPPPAPPLPAGEGLSERGDGVPLTLRNTRRR</sequence>
<feature type="compositionally biased region" description="Pro residues" evidence="1">
    <location>
        <begin position="66"/>
        <end position="76"/>
    </location>
</feature>
<dbReference type="AlphaFoldDB" id="A0A4Z2H1U1"/>
<keyword evidence="3" id="KW-1185">Reference proteome</keyword>
<dbReference type="EMBL" id="SRLO01000356">
    <property type="protein sequence ID" value="TNN59420.1"/>
    <property type="molecule type" value="Genomic_DNA"/>
</dbReference>
<reference evidence="2 3" key="1">
    <citation type="submission" date="2019-03" db="EMBL/GenBank/DDBJ databases">
        <title>First draft genome of Liparis tanakae, snailfish: a comprehensive survey of snailfish specific genes.</title>
        <authorList>
            <person name="Kim W."/>
            <person name="Song I."/>
            <person name="Jeong J.-H."/>
            <person name="Kim D."/>
            <person name="Kim S."/>
            <person name="Ryu S."/>
            <person name="Song J.Y."/>
            <person name="Lee S.K."/>
        </authorList>
    </citation>
    <scope>NUCLEOTIDE SEQUENCE [LARGE SCALE GENOMIC DNA]</scope>
    <source>
        <tissue evidence="2">Muscle</tissue>
    </source>
</reference>
<name>A0A4Z2H1U1_9TELE</name>
<evidence type="ECO:0000256" key="1">
    <source>
        <dbReference type="SAM" id="MobiDB-lite"/>
    </source>
</evidence>
<feature type="region of interest" description="Disordered" evidence="1">
    <location>
        <begin position="66"/>
        <end position="98"/>
    </location>
</feature>
<evidence type="ECO:0000313" key="3">
    <source>
        <dbReference type="Proteomes" id="UP000314294"/>
    </source>
</evidence>
<protein>
    <submittedName>
        <fullName evidence="2">Uncharacterized protein</fullName>
    </submittedName>
</protein>